<evidence type="ECO:0000256" key="1">
    <source>
        <dbReference type="ARBA" id="ARBA00004571"/>
    </source>
</evidence>
<dbReference type="AlphaFoldDB" id="A0A316AEB1"/>
<organism evidence="12 13">
    <name type="scientific">Dyadobacter jejuensis</name>
    <dbReference type="NCBI Taxonomy" id="1082580"/>
    <lineage>
        <taxon>Bacteria</taxon>
        <taxon>Pseudomonadati</taxon>
        <taxon>Bacteroidota</taxon>
        <taxon>Cytophagia</taxon>
        <taxon>Cytophagales</taxon>
        <taxon>Spirosomataceae</taxon>
        <taxon>Dyadobacter</taxon>
    </lineage>
</organism>
<accession>A0A316AEB1</accession>
<dbReference type="InterPro" id="IPR037066">
    <property type="entry name" value="Plug_dom_sf"/>
</dbReference>
<keyword evidence="7 8" id="KW-0998">Cell outer membrane</keyword>
<dbReference type="Gene3D" id="2.40.170.20">
    <property type="entry name" value="TonB-dependent receptor, beta-barrel domain"/>
    <property type="match status" value="1"/>
</dbReference>
<reference evidence="12 13" key="1">
    <citation type="submission" date="2018-03" db="EMBL/GenBank/DDBJ databases">
        <title>Genomic Encyclopedia of Archaeal and Bacterial Type Strains, Phase II (KMG-II): from individual species to whole genera.</title>
        <authorList>
            <person name="Goeker M."/>
        </authorList>
    </citation>
    <scope>NUCLEOTIDE SEQUENCE [LARGE SCALE GENOMIC DNA]</scope>
    <source>
        <strain evidence="12 13">DSM 100346</strain>
    </source>
</reference>
<proteinExistence type="inferred from homology"/>
<dbReference type="SUPFAM" id="SSF49464">
    <property type="entry name" value="Carboxypeptidase regulatory domain-like"/>
    <property type="match status" value="1"/>
</dbReference>
<dbReference type="GO" id="GO:0009279">
    <property type="term" value="C:cell outer membrane"/>
    <property type="evidence" value="ECO:0007669"/>
    <property type="project" value="UniProtKB-SubCell"/>
</dbReference>
<sequence>MRSILLIAVFALTMIPAYAHLGSLFGIVHNGNTQMPLQDVTVVLKGTGRVAQTNVLGQYQFDNLAAAEYIVEFSHLSFKKRSITVQIKDDERMVLRTDLMTSQIELGEVTISSLEPHDHQLISGVDIKLRPINNSQEVLRMVPGLFIGQHAGGGKAEQIFLRGFDLDHGTDINLTVDGMPVNMVSHAHGQGYADLHFVIPEMIKAVDFKKGPYHADKGNFTTAGWVNLKTQDALEQSFVKLEAGQFDTFRAVAGIDLLGQKGRDRNQNAYLASEYSFSNSYFDHPQHFNRVNVMGKYHGHLTDNTVLTLTGSTFWSRWDASGQIPDRAYESGMIGFFGAIDPTEGGSTSRTNFNAETATVTSRNFVIKNQVFYSHYDFELFSNFTFFLEDPINGDQIRQKESRDLMGYNGSISQQHKVGSTQWTTTLGAQFRQDFVHHIGLAHTKNRNSILERYKYGNINEMNAALYLDEQIQVTNRLAINAGLRYDYFNNQYTDLLEDPSVRKSASEGILSPKLNFYYTFNPKLQLFLNTGKGFHSNDTRVVVAQNGRQILPAAYGSDLGLVVKPFPKMILNASLWYLWMAQEFVYVGDAGVVEPGGKTRRQGIDLSIRYQILKSLYADVDLSTAKPRALSAEAGSNYLPLAPIFTSTGGLSLQMKNGLTGSVRYRYMAQRPANDDYSVKAIGYFVNDLQLNKQWDRYTVGLSIQNLFNTKWKETQFDTESRLKNEAEPVSEIHFTPGTPFFAKVSVMYHF</sequence>
<keyword evidence="6 8" id="KW-0472">Membrane</keyword>
<dbReference type="InterPro" id="IPR008969">
    <property type="entry name" value="CarboxyPept-like_regulatory"/>
</dbReference>
<dbReference type="InterPro" id="IPR000531">
    <property type="entry name" value="Beta-barrel_TonB"/>
</dbReference>
<keyword evidence="13" id="KW-1185">Reference proteome</keyword>
<evidence type="ECO:0000256" key="6">
    <source>
        <dbReference type="ARBA" id="ARBA00023136"/>
    </source>
</evidence>
<dbReference type="Gene3D" id="2.170.130.10">
    <property type="entry name" value="TonB-dependent receptor, plug domain"/>
    <property type="match status" value="1"/>
</dbReference>
<feature type="domain" description="TonB-dependent receptor plug" evidence="11">
    <location>
        <begin position="120"/>
        <end position="224"/>
    </location>
</feature>
<comment type="caution">
    <text evidence="12">The sequence shown here is derived from an EMBL/GenBank/DDBJ whole genome shotgun (WGS) entry which is preliminary data.</text>
</comment>
<comment type="subcellular location">
    <subcellularLocation>
        <location evidence="1 8">Cell outer membrane</location>
        <topology evidence="1 8">Multi-pass membrane protein</topology>
    </subcellularLocation>
</comment>
<dbReference type="PANTHER" id="PTHR30069:SF36">
    <property type="entry name" value="BLL6948 PROTEIN"/>
    <property type="match status" value="1"/>
</dbReference>
<keyword evidence="5 9" id="KW-0798">TonB box</keyword>
<dbReference type="OrthoDB" id="99480at2"/>
<evidence type="ECO:0000256" key="5">
    <source>
        <dbReference type="ARBA" id="ARBA00023077"/>
    </source>
</evidence>
<name>A0A316AEB1_9BACT</name>
<protein>
    <submittedName>
        <fullName evidence="12">Outer membrane receptor protein involved in Fe transport</fullName>
    </submittedName>
</protein>
<keyword evidence="3 8" id="KW-1134">Transmembrane beta strand</keyword>
<comment type="similarity">
    <text evidence="8 9">Belongs to the TonB-dependent receptor family.</text>
</comment>
<gene>
    <name evidence="12" type="ORF">CLV98_11236</name>
</gene>
<dbReference type="RefSeq" id="WP_109676772.1">
    <property type="nucleotide sequence ID" value="NZ_QGDT01000012.1"/>
</dbReference>
<dbReference type="GO" id="GO:0044718">
    <property type="term" value="P:siderophore transmembrane transport"/>
    <property type="evidence" value="ECO:0007669"/>
    <property type="project" value="TreeGrafter"/>
</dbReference>
<dbReference type="EMBL" id="QGDT01000012">
    <property type="protein sequence ID" value="PWJ55942.1"/>
    <property type="molecule type" value="Genomic_DNA"/>
</dbReference>
<evidence type="ECO:0000256" key="2">
    <source>
        <dbReference type="ARBA" id="ARBA00022448"/>
    </source>
</evidence>
<keyword evidence="4 8" id="KW-0812">Transmembrane</keyword>
<dbReference type="Gene3D" id="2.60.40.1120">
    <property type="entry name" value="Carboxypeptidase-like, regulatory domain"/>
    <property type="match status" value="1"/>
</dbReference>
<dbReference type="Pfam" id="PF07715">
    <property type="entry name" value="Plug"/>
    <property type="match status" value="1"/>
</dbReference>
<feature type="domain" description="TonB-dependent receptor-like beta-barrel" evidence="10">
    <location>
        <begin position="305"/>
        <end position="708"/>
    </location>
</feature>
<keyword evidence="2 8" id="KW-0813">Transport</keyword>
<dbReference type="Pfam" id="PF13715">
    <property type="entry name" value="CarbopepD_reg_2"/>
    <property type="match status" value="1"/>
</dbReference>
<dbReference type="Pfam" id="PF00593">
    <property type="entry name" value="TonB_dep_Rec_b-barrel"/>
    <property type="match status" value="1"/>
</dbReference>
<evidence type="ECO:0000313" key="13">
    <source>
        <dbReference type="Proteomes" id="UP000245880"/>
    </source>
</evidence>
<dbReference type="PROSITE" id="PS52016">
    <property type="entry name" value="TONB_DEPENDENT_REC_3"/>
    <property type="match status" value="1"/>
</dbReference>
<dbReference type="Proteomes" id="UP000245880">
    <property type="component" value="Unassembled WGS sequence"/>
</dbReference>
<dbReference type="GO" id="GO:0015344">
    <property type="term" value="F:siderophore uptake transmembrane transporter activity"/>
    <property type="evidence" value="ECO:0007669"/>
    <property type="project" value="TreeGrafter"/>
</dbReference>
<evidence type="ECO:0000259" key="10">
    <source>
        <dbReference type="Pfam" id="PF00593"/>
    </source>
</evidence>
<dbReference type="InterPro" id="IPR036942">
    <property type="entry name" value="Beta-barrel_TonB_sf"/>
</dbReference>
<evidence type="ECO:0000256" key="4">
    <source>
        <dbReference type="ARBA" id="ARBA00022692"/>
    </source>
</evidence>
<evidence type="ECO:0000256" key="3">
    <source>
        <dbReference type="ARBA" id="ARBA00022452"/>
    </source>
</evidence>
<evidence type="ECO:0000259" key="11">
    <source>
        <dbReference type="Pfam" id="PF07715"/>
    </source>
</evidence>
<dbReference type="InterPro" id="IPR012910">
    <property type="entry name" value="Plug_dom"/>
</dbReference>
<evidence type="ECO:0000313" key="12">
    <source>
        <dbReference type="EMBL" id="PWJ55942.1"/>
    </source>
</evidence>
<dbReference type="InterPro" id="IPR039426">
    <property type="entry name" value="TonB-dep_rcpt-like"/>
</dbReference>
<evidence type="ECO:0000256" key="8">
    <source>
        <dbReference type="PROSITE-ProRule" id="PRU01360"/>
    </source>
</evidence>
<dbReference type="SUPFAM" id="SSF56935">
    <property type="entry name" value="Porins"/>
    <property type="match status" value="1"/>
</dbReference>
<dbReference type="PANTHER" id="PTHR30069">
    <property type="entry name" value="TONB-DEPENDENT OUTER MEMBRANE RECEPTOR"/>
    <property type="match status" value="1"/>
</dbReference>
<keyword evidence="12" id="KW-0675">Receptor</keyword>
<evidence type="ECO:0000256" key="9">
    <source>
        <dbReference type="RuleBase" id="RU003357"/>
    </source>
</evidence>
<evidence type="ECO:0000256" key="7">
    <source>
        <dbReference type="ARBA" id="ARBA00023237"/>
    </source>
</evidence>